<dbReference type="Proteomes" id="UP001595799">
    <property type="component" value="Unassembled WGS sequence"/>
</dbReference>
<dbReference type="RefSeq" id="WP_382423769.1">
    <property type="nucleotide sequence ID" value="NZ_JBHSCW010000015.1"/>
</dbReference>
<keyword evidence="2" id="KW-1185">Reference proteome</keyword>
<protein>
    <recommendedName>
        <fullName evidence="3">DUF937 domain-containing protein</fullName>
    </recommendedName>
</protein>
<dbReference type="EMBL" id="JBHSCW010000015">
    <property type="protein sequence ID" value="MFC4353393.1"/>
    <property type="molecule type" value="Genomic_DNA"/>
</dbReference>
<proteinExistence type="predicted"/>
<evidence type="ECO:0000313" key="2">
    <source>
        <dbReference type="Proteomes" id="UP001595799"/>
    </source>
</evidence>
<reference evidence="2" key="1">
    <citation type="journal article" date="2019" name="Int. J. Syst. Evol. Microbiol.">
        <title>The Global Catalogue of Microorganisms (GCM) 10K type strain sequencing project: providing services to taxonomists for standard genome sequencing and annotation.</title>
        <authorList>
            <consortium name="The Broad Institute Genomics Platform"/>
            <consortium name="The Broad Institute Genome Sequencing Center for Infectious Disease"/>
            <person name="Wu L."/>
            <person name="Ma J."/>
        </authorList>
    </citation>
    <scope>NUCLEOTIDE SEQUENCE [LARGE SCALE GENOMIC DNA]</scope>
    <source>
        <strain evidence="2">CECT 8472</strain>
    </source>
</reference>
<accession>A0ABV8UQ20</accession>
<sequence>MPEQEKKEQAPGLFDIIGEGIALAREDALGEGVSDERIRNWTRRMVDWGDHKGIYGQRESKFLRDVLDDPSRLENLSMDDLNEAAPFLNRGLSRLLATPAQVGNEFMSTLGLAERDPHQGARIIEEGFRRVGIPVPEPKQKPQNVLELGAQVAAPFVSTGPALLAKGLSRSLPISNFLVNRLFEGGRAERIQNRAQDYLGIEQTDTEEVSK</sequence>
<comment type="caution">
    <text evidence="1">The sequence shown here is derived from an EMBL/GenBank/DDBJ whole genome shotgun (WGS) entry which is preliminary data.</text>
</comment>
<organism evidence="1 2">
    <name type="scientific">Fodinicurvata halophila</name>
    <dbReference type="NCBI Taxonomy" id="1419723"/>
    <lineage>
        <taxon>Bacteria</taxon>
        <taxon>Pseudomonadati</taxon>
        <taxon>Pseudomonadota</taxon>
        <taxon>Alphaproteobacteria</taxon>
        <taxon>Rhodospirillales</taxon>
        <taxon>Rhodovibrionaceae</taxon>
        <taxon>Fodinicurvata</taxon>
    </lineage>
</organism>
<evidence type="ECO:0000313" key="1">
    <source>
        <dbReference type="EMBL" id="MFC4353393.1"/>
    </source>
</evidence>
<name>A0ABV8UQ20_9PROT</name>
<gene>
    <name evidence="1" type="ORF">ACFOW6_17760</name>
</gene>
<evidence type="ECO:0008006" key="3">
    <source>
        <dbReference type="Google" id="ProtNLM"/>
    </source>
</evidence>